<dbReference type="AlphaFoldDB" id="A0A6N2LY80"/>
<proteinExistence type="predicted"/>
<accession>A0A6N2LY80</accession>
<evidence type="ECO:0000313" key="1">
    <source>
        <dbReference type="EMBL" id="VFU45134.1"/>
    </source>
</evidence>
<organism evidence="1">
    <name type="scientific">Salix viminalis</name>
    <name type="common">Common osier</name>
    <name type="synonym">Basket willow</name>
    <dbReference type="NCBI Taxonomy" id="40686"/>
    <lineage>
        <taxon>Eukaryota</taxon>
        <taxon>Viridiplantae</taxon>
        <taxon>Streptophyta</taxon>
        <taxon>Embryophyta</taxon>
        <taxon>Tracheophyta</taxon>
        <taxon>Spermatophyta</taxon>
        <taxon>Magnoliopsida</taxon>
        <taxon>eudicotyledons</taxon>
        <taxon>Gunneridae</taxon>
        <taxon>Pentapetalae</taxon>
        <taxon>rosids</taxon>
        <taxon>fabids</taxon>
        <taxon>Malpighiales</taxon>
        <taxon>Salicaceae</taxon>
        <taxon>Saliceae</taxon>
        <taxon>Salix</taxon>
    </lineage>
</organism>
<reference evidence="1" key="1">
    <citation type="submission" date="2019-03" db="EMBL/GenBank/DDBJ databases">
        <authorList>
            <person name="Mank J."/>
            <person name="Almeida P."/>
        </authorList>
    </citation>
    <scope>NUCLEOTIDE SEQUENCE</scope>
    <source>
        <strain evidence="1">78183</strain>
    </source>
</reference>
<sequence length="115" mass="13544">MEGNLRMLHVKRILEIHHSSFYLMRTVQTSSTMSIGLLKKKRLFHRVGILKSLLVVVQVLRHLNLQVVIRGRSSSIQITKFLLQLYMMMLKSQRVQCQHLQEKLVNLVLQRVQIL</sequence>
<dbReference type="EMBL" id="CAADRP010001619">
    <property type="protein sequence ID" value="VFU45134.1"/>
    <property type="molecule type" value="Genomic_DNA"/>
</dbReference>
<protein>
    <submittedName>
        <fullName evidence="1">Uncharacterized protein</fullName>
    </submittedName>
</protein>
<name>A0A6N2LY80_SALVM</name>
<gene>
    <name evidence="1" type="ORF">SVIM_LOCUS281556</name>
</gene>